<reference evidence="2" key="1">
    <citation type="submission" date="2018-01" db="EMBL/GenBank/DDBJ databases">
        <title>Draft Genome Sequence of the Radioresistant Bacterium Deinococcus aerius TR0125, Isolated from the Higher Atmosphere above Japan.</title>
        <authorList>
            <person name="Satoh K."/>
            <person name="Arai H."/>
            <person name="Sanzen T."/>
            <person name="Kawaguchi Y."/>
            <person name="Hayashi H."/>
            <person name="Yokobori S."/>
            <person name="Yamagishi A."/>
            <person name="Oono Y."/>
            <person name="Narumi I."/>
        </authorList>
    </citation>
    <scope>NUCLEOTIDE SEQUENCE [LARGE SCALE GENOMIC DNA]</scope>
    <source>
        <strain evidence="2">TR0125</strain>
    </source>
</reference>
<keyword evidence="2" id="KW-1185">Reference proteome</keyword>
<evidence type="ECO:0000313" key="2">
    <source>
        <dbReference type="Proteomes" id="UP000236569"/>
    </source>
</evidence>
<sequence>MAKFIKLEDGSYVNAAAIHRIHLEKHTDPKFWKLNAQLSKPEGGAEWAYLAGEFGSLKEAEEAVRKLGK</sequence>
<dbReference type="EMBL" id="BFAG01000002">
    <property type="protein sequence ID" value="GBF04532.1"/>
    <property type="molecule type" value="Genomic_DNA"/>
</dbReference>
<dbReference type="RefSeq" id="WP_102125947.1">
    <property type="nucleotide sequence ID" value="NZ_BFAG01000002.1"/>
</dbReference>
<organism evidence="1 2">
    <name type="scientific">Deinococcus aerius</name>
    <dbReference type="NCBI Taxonomy" id="200253"/>
    <lineage>
        <taxon>Bacteria</taxon>
        <taxon>Thermotogati</taxon>
        <taxon>Deinococcota</taxon>
        <taxon>Deinococci</taxon>
        <taxon>Deinococcales</taxon>
        <taxon>Deinococcaceae</taxon>
        <taxon>Deinococcus</taxon>
    </lineage>
</organism>
<evidence type="ECO:0008006" key="3">
    <source>
        <dbReference type="Google" id="ProtNLM"/>
    </source>
</evidence>
<comment type="caution">
    <text evidence="1">The sequence shown here is derived from an EMBL/GenBank/DDBJ whole genome shotgun (WGS) entry which is preliminary data.</text>
</comment>
<evidence type="ECO:0000313" key="1">
    <source>
        <dbReference type="EMBL" id="GBF04532.1"/>
    </source>
</evidence>
<dbReference type="AlphaFoldDB" id="A0A2I9CSB4"/>
<proteinExistence type="predicted"/>
<dbReference type="OrthoDB" id="71531at2"/>
<accession>A0A2I9CSB4</accession>
<gene>
    <name evidence="1" type="ORF">DAERI_020129</name>
</gene>
<protein>
    <recommendedName>
        <fullName evidence="3">SPOR domain-containing protein</fullName>
    </recommendedName>
</protein>
<dbReference type="Proteomes" id="UP000236569">
    <property type="component" value="Unassembled WGS sequence"/>
</dbReference>
<name>A0A2I9CSB4_9DEIO</name>